<dbReference type="STRING" id="1537102.L0AZP1"/>
<dbReference type="KEGG" id="beq:BEWA_004750"/>
<dbReference type="PROSITE" id="PS50231">
    <property type="entry name" value="RICIN_B_LECTIN"/>
    <property type="match status" value="1"/>
</dbReference>
<feature type="compositionally biased region" description="Basic and acidic residues" evidence="3">
    <location>
        <begin position="33"/>
        <end position="48"/>
    </location>
</feature>
<dbReference type="RefSeq" id="XP_004830733.1">
    <property type="nucleotide sequence ID" value="XM_004830676.1"/>
</dbReference>
<dbReference type="Gene3D" id="2.60.120.260">
    <property type="entry name" value="Galactose-binding domain-like"/>
    <property type="match status" value="1"/>
</dbReference>
<dbReference type="InterPro" id="IPR036056">
    <property type="entry name" value="Fibrinogen-like_C"/>
</dbReference>
<dbReference type="Gene3D" id="2.60.120.560">
    <property type="entry name" value="Exo-inulinase, domain 1"/>
    <property type="match status" value="2"/>
</dbReference>
<keyword evidence="1" id="KW-0677">Repeat</keyword>
<dbReference type="SUPFAM" id="SSF50370">
    <property type="entry name" value="Ricin B-like lectins"/>
    <property type="match status" value="1"/>
</dbReference>
<dbReference type="VEuPathDB" id="PiroplasmaDB:BEWA_004750"/>
<evidence type="ECO:0000313" key="6">
    <source>
        <dbReference type="EMBL" id="AFZ81067.1"/>
    </source>
</evidence>
<feature type="compositionally biased region" description="Basic and acidic residues" evidence="3">
    <location>
        <begin position="897"/>
        <end position="911"/>
    </location>
</feature>
<dbReference type="Gene3D" id="3.90.215.10">
    <property type="entry name" value="Gamma Fibrinogen, chain A, domain 1"/>
    <property type="match status" value="1"/>
</dbReference>
<proteinExistence type="predicted"/>
<evidence type="ECO:0000256" key="2">
    <source>
        <dbReference type="SAM" id="Coils"/>
    </source>
</evidence>
<feature type="coiled-coil region" evidence="2">
    <location>
        <begin position="539"/>
        <end position="573"/>
    </location>
</feature>
<feature type="chain" id="PRO_5003939956" description="Fibrinogen C-terminal domain-containing protein" evidence="4">
    <location>
        <begin position="23"/>
        <end position="1581"/>
    </location>
</feature>
<dbReference type="InterPro" id="IPR008979">
    <property type="entry name" value="Galactose-bd-like_sf"/>
</dbReference>
<organism evidence="6 7">
    <name type="scientific">Theileria equi strain WA</name>
    <dbReference type="NCBI Taxonomy" id="1537102"/>
    <lineage>
        <taxon>Eukaryota</taxon>
        <taxon>Sar</taxon>
        <taxon>Alveolata</taxon>
        <taxon>Apicomplexa</taxon>
        <taxon>Aconoidasida</taxon>
        <taxon>Piroplasmida</taxon>
        <taxon>Theileriidae</taxon>
        <taxon>Theileria</taxon>
    </lineage>
</organism>
<dbReference type="GeneID" id="15804717"/>
<dbReference type="Pfam" id="PF00754">
    <property type="entry name" value="F5_F8_type_C"/>
    <property type="match status" value="1"/>
</dbReference>
<feature type="compositionally biased region" description="Polar residues" evidence="3">
    <location>
        <begin position="55"/>
        <end position="64"/>
    </location>
</feature>
<evidence type="ECO:0000313" key="7">
    <source>
        <dbReference type="Proteomes" id="UP000031512"/>
    </source>
</evidence>
<evidence type="ECO:0000259" key="5">
    <source>
        <dbReference type="PROSITE" id="PS51406"/>
    </source>
</evidence>
<keyword evidence="7" id="KW-1185">Reference proteome</keyword>
<keyword evidence="2" id="KW-0175">Coiled coil</keyword>
<dbReference type="InterPro" id="IPR036609">
    <property type="entry name" value="LCCL_sf"/>
</dbReference>
<dbReference type="InterPro" id="IPR000421">
    <property type="entry name" value="FA58C"/>
</dbReference>
<dbReference type="InterPro" id="IPR035992">
    <property type="entry name" value="Ricin_B-like_lectins"/>
</dbReference>
<sequence>MKIWSKYVNILLFCAAVSNVRCIWYLDTPTEGKGGEKAKDSNALEKPKTAVKTANPATNGGNRVSQSNAIDKVLLGGYSAKADSTYKAVESGGFRKYDANNALTKGGGYWCSERNLLDDRIVTWTGTLKVDRVLRGVIITWEYVPAFVSIWVSKDDTGEFIEIIPFQSCSNVTDKHEILFPRKVRTRSVQIKMKGQVNDYFGISFVQFIGEENPLFRIQSGITSIEDMCLQVDDTGEVVLDSCISAIANLTFGDVWRYNDKKQLYNPVTNLCMTLENNIETDGGRIMMLPCTEKNGDDYNDGRNSWVLLPNNQIKLRRPGNLCLSQHGSSAGLVNVALNKIAKSNYSVHNDPNHTAERALDGSAVSFWLSRHFNPDTIPEVNFTVNLQEEYKVRKVEIIWHIPALSYKLYIKHGDADWELVKDVSANTLKVTIDDMKDRILQFLRIEMISPNPDYSENGKLRYGINSISVYTNRLKTIVESCDVAKETKDARDKYFLESVYQVNLQTTLPLKRAEDHIESMVKTIEKKVADIERLTPTIRKCKTRHESYFNRIEQLKKRYEKFADKLFQIEQNMASVKVDDGITKSDIPRDCIDIKNLAENKPSGFYDIRPPCSPQPIRVYCDMYTGSSYYIATFEDSNSIGLPDVVNLCESHGLEPLQLQHEKQLESLRIMMNTMEIPTDTVLPLAVRIGHVFKSLDLAADVTSFLKPNDTDGNIVGITTDGVIYFDGRDKDMSGVICSSNYNSLRLPDEIPYIGCGAVVAENPKFSSTPGSKYKVQCPDDCLEIATEPYRVQGGKDGKYSLSSSICLAAIHSGEYDRLSPLEIEIIVAPQELDGFYQNGIDSESVPTILGDSAFKIRRLPKKCKNGYGTKTISQNMAKLSKGITTPSTNDQNSQSRDKEEVKQKEGTKYNKDLEHDKRPIDMFTGEAIESLIRQTYARTSKGSPVFLNLFHEHTGLVLANIRDLIKKADLSKIPSDTLLYQLDVKVRNFQNKIQLLASHVSYRRQALMQQMDKLNKEKASQTSFESWSMGDMGQAPIFKVFVQETSNGTKGRPSWTTSELNVRGTTELTISQMSEILPPNNIVGGTYLFLRNRKFYDFIFSAALYAGSSGTIGLAFRIVDMDNYYLFQMKQANGGYKRLIRVTDGAPYEIARIEDGGYIEEVWYTVRIETRQSRLMISVLQGDDPVFDTPKAVIDVIDATHMSGSVGLYTGKVSYGHFKRVHVDALACLRYDAPPIPPPPPFCSIYKEEYNSTFASNWSVYNSRGEWKYERDIMGESHAIAHIWKKGVEDEVEPTISVLKNHKSCSFGTFRASILPQCNFGSVGVVVRFHNAGEYIMLQLSDGYAVLKQMYKNNLVTLAETKVKAVALGSWNHVLVSFNDNSLTVSVGTDYDYLEVLFLNVRTSYEIEKGGSVGLVSLNCAACAFANITLKPIYTTGTDVTETLKRHTEEEETTLSYCRNIDRRSDCKNIASDNIDNCESNYCNVCCQFHYNDKEAQERCHDECEKLDTNVVLLQKAVDQLWFNCSNSEFMEQFGGCTESSCKQQACSLCCGSAKPFEFLSSSLNALAAKRCRKMCEFA</sequence>
<dbReference type="InterPro" id="IPR002181">
    <property type="entry name" value="Fibrinogen_a/b/g_C_dom"/>
</dbReference>
<feature type="compositionally biased region" description="Polar residues" evidence="3">
    <location>
        <begin position="880"/>
        <end position="896"/>
    </location>
</feature>
<evidence type="ECO:0000256" key="3">
    <source>
        <dbReference type="SAM" id="MobiDB-lite"/>
    </source>
</evidence>
<feature type="signal peptide" evidence="4">
    <location>
        <begin position="1"/>
        <end position="22"/>
    </location>
</feature>
<dbReference type="Proteomes" id="UP000031512">
    <property type="component" value="Chromosome 3"/>
</dbReference>
<feature type="region of interest" description="Disordered" evidence="3">
    <location>
        <begin position="32"/>
        <end position="64"/>
    </location>
</feature>
<dbReference type="InterPro" id="IPR014716">
    <property type="entry name" value="Fibrinogen_a/b/g_C_1"/>
</dbReference>
<dbReference type="Gene3D" id="2.170.130.20">
    <property type="entry name" value="LCCL-like domain"/>
    <property type="match status" value="1"/>
</dbReference>
<feature type="region of interest" description="Disordered" evidence="3">
    <location>
        <begin position="880"/>
        <end position="911"/>
    </location>
</feature>
<dbReference type="Pfam" id="PF03815">
    <property type="entry name" value="LCCL"/>
    <property type="match status" value="1"/>
</dbReference>
<dbReference type="SUPFAM" id="SSF49785">
    <property type="entry name" value="Galactose-binding domain-like"/>
    <property type="match status" value="1"/>
</dbReference>
<keyword evidence="4" id="KW-0732">Signal</keyword>
<dbReference type="OrthoDB" id="414826at2759"/>
<dbReference type="SUPFAM" id="SSF69848">
    <property type="entry name" value="LCCL domain"/>
    <property type="match status" value="1"/>
</dbReference>
<dbReference type="eggNOG" id="ENOG502S4A2">
    <property type="taxonomic scope" value="Eukaryota"/>
</dbReference>
<dbReference type="InterPro" id="IPR004043">
    <property type="entry name" value="LCCL"/>
</dbReference>
<evidence type="ECO:0000256" key="1">
    <source>
        <dbReference type="ARBA" id="ARBA00022737"/>
    </source>
</evidence>
<protein>
    <recommendedName>
        <fullName evidence="5">Fibrinogen C-terminal domain-containing protein</fullName>
    </recommendedName>
</protein>
<dbReference type="SUPFAM" id="SSF56496">
    <property type="entry name" value="Fibrinogen C-terminal domain-like"/>
    <property type="match status" value="1"/>
</dbReference>
<dbReference type="EMBL" id="CP001670">
    <property type="protein sequence ID" value="AFZ81067.1"/>
    <property type="molecule type" value="Genomic_DNA"/>
</dbReference>
<dbReference type="Gene3D" id="2.80.10.50">
    <property type="match status" value="1"/>
</dbReference>
<feature type="domain" description="Fibrinogen C-terminal" evidence="5">
    <location>
        <begin position="583"/>
        <end position="626"/>
    </location>
</feature>
<name>L0AZP1_THEEQ</name>
<reference evidence="6 7" key="1">
    <citation type="journal article" date="2012" name="BMC Genomics">
        <title>Comparative genomic analysis and phylogenetic position of Theileria equi.</title>
        <authorList>
            <person name="Kappmeyer L.S."/>
            <person name="Thiagarajan M."/>
            <person name="Herndon D.R."/>
            <person name="Ramsay J.D."/>
            <person name="Caler E."/>
            <person name="Djikeng A."/>
            <person name="Gillespie J.J."/>
            <person name="Lau A.O."/>
            <person name="Roalson E.H."/>
            <person name="Silva J.C."/>
            <person name="Silva M.G."/>
            <person name="Suarez C.E."/>
            <person name="Ueti M.W."/>
            <person name="Nene V.M."/>
            <person name="Mealey R.H."/>
            <person name="Knowles D.P."/>
            <person name="Brayton K.A."/>
        </authorList>
    </citation>
    <scope>NUCLEOTIDE SEQUENCE [LARGE SCALE GENOMIC DNA]</scope>
    <source>
        <strain evidence="6 7">WA</strain>
    </source>
</reference>
<evidence type="ECO:0000256" key="4">
    <source>
        <dbReference type="SAM" id="SignalP"/>
    </source>
</evidence>
<gene>
    <name evidence="6" type="ORF">BEWA_004750</name>
</gene>
<accession>L0AZP1</accession>
<dbReference type="PROSITE" id="PS51406">
    <property type="entry name" value="FIBRINOGEN_C_2"/>
    <property type="match status" value="1"/>
</dbReference>